<accession>A0A2S9DZK3</accession>
<proteinExistence type="predicted"/>
<gene>
    <name evidence="1" type="ORF">CQ006_05800</name>
</gene>
<dbReference type="EMBL" id="PCQE01000006">
    <property type="protein sequence ID" value="PRC08033.1"/>
    <property type="molecule type" value="Genomic_DNA"/>
</dbReference>
<evidence type="ECO:0000313" key="2">
    <source>
        <dbReference type="Proteomes" id="UP000239458"/>
    </source>
</evidence>
<sequence>MGKKSREKRERKAAKATLDSQLWPEDFESLFRQARLIQRSVENFRNVLNRLARFFCVTNARIQRWPCAHLICGLPT</sequence>
<protein>
    <submittedName>
        <fullName evidence="1">Uncharacterized protein</fullName>
    </submittedName>
</protein>
<organism evidence="1 2">
    <name type="scientific">Pseudomonas cedrina</name>
    <dbReference type="NCBI Taxonomy" id="651740"/>
    <lineage>
        <taxon>Bacteria</taxon>
        <taxon>Pseudomonadati</taxon>
        <taxon>Pseudomonadota</taxon>
        <taxon>Gammaproteobacteria</taxon>
        <taxon>Pseudomonadales</taxon>
        <taxon>Pseudomonadaceae</taxon>
        <taxon>Pseudomonas</taxon>
    </lineage>
</organism>
<reference evidence="1 2" key="1">
    <citation type="submission" date="2017-09" db="EMBL/GenBank/DDBJ databases">
        <title>Genomic, metabolic, and phenotypic characteristics of bacterial isolates from the natural microbiome of the model nematode Caenorhabditis elegans.</title>
        <authorList>
            <person name="Zimmermann J."/>
            <person name="Obeng N."/>
            <person name="Yang W."/>
            <person name="Obeng O."/>
            <person name="Kissoyan K."/>
            <person name="Pees B."/>
            <person name="Dirksen P."/>
            <person name="Hoppner M."/>
            <person name="Franke A."/>
            <person name="Rosenstiel P."/>
            <person name="Leippe M."/>
            <person name="Dierking K."/>
            <person name="Kaleta C."/>
            <person name="Schulenburg H."/>
        </authorList>
    </citation>
    <scope>NUCLEOTIDE SEQUENCE [LARGE SCALE GENOMIC DNA]</scope>
    <source>
        <strain evidence="1 2">MYb184</strain>
    </source>
</reference>
<evidence type="ECO:0000313" key="1">
    <source>
        <dbReference type="EMBL" id="PRC08033.1"/>
    </source>
</evidence>
<dbReference type="Proteomes" id="UP000239458">
    <property type="component" value="Unassembled WGS sequence"/>
</dbReference>
<dbReference type="AlphaFoldDB" id="A0A2S9DZK3"/>
<name>A0A2S9DZK3_PSECE</name>
<comment type="caution">
    <text evidence="1">The sequence shown here is derived from an EMBL/GenBank/DDBJ whole genome shotgun (WGS) entry which is preliminary data.</text>
</comment>